<feature type="region of interest" description="Disordered" evidence="1">
    <location>
        <begin position="1"/>
        <end position="21"/>
    </location>
</feature>
<evidence type="ECO:0000313" key="2">
    <source>
        <dbReference type="EMBL" id="TWV88971.1"/>
    </source>
</evidence>
<comment type="caution">
    <text evidence="2">The sequence shown here is derived from an EMBL/GenBank/DDBJ whole genome shotgun (WGS) entry which is preliminary data.</text>
</comment>
<evidence type="ECO:0000313" key="3">
    <source>
        <dbReference type="Proteomes" id="UP000318815"/>
    </source>
</evidence>
<dbReference type="AlphaFoldDB" id="A0A5C6LJE4"/>
<accession>A0A5C6LJE4</accession>
<sequence length="73" mass="8228">MKKQLNEEKKGSDNPERRADNKSEIFYDASFYVADLTPAYKTFHTNYNNPACIGTPVDQAFTIFHPPGALLSC</sequence>
<organism evidence="2 3">
    <name type="scientific">Chitinophaga pinensis</name>
    <dbReference type="NCBI Taxonomy" id="79329"/>
    <lineage>
        <taxon>Bacteria</taxon>
        <taxon>Pseudomonadati</taxon>
        <taxon>Bacteroidota</taxon>
        <taxon>Chitinophagia</taxon>
        <taxon>Chitinophagales</taxon>
        <taxon>Chitinophagaceae</taxon>
        <taxon>Chitinophaga</taxon>
    </lineage>
</organism>
<name>A0A5C6LJE4_9BACT</name>
<evidence type="ECO:0000256" key="1">
    <source>
        <dbReference type="SAM" id="MobiDB-lite"/>
    </source>
</evidence>
<protein>
    <submittedName>
        <fullName evidence="2">Uncharacterized protein</fullName>
    </submittedName>
</protein>
<reference evidence="2 3" key="1">
    <citation type="submission" date="2019-08" db="EMBL/GenBank/DDBJ databases">
        <title>Whole genome sequencing of chitin degrading bacteria Chitinophaga pinensis YS16.</title>
        <authorList>
            <person name="Singh R.P."/>
            <person name="Manchanda G."/>
            <person name="Maurya I.K."/>
            <person name="Joshi N.K."/>
            <person name="Srivastava A.K."/>
        </authorList>
    </citation>
    <scope>NUCLEOTIDE SEQUENCE [LARGE SCALE GENOMIC DNA]</scope>
    <source>
        <strain evidence="2 3">YS-16</strain>
    </source>
</reference>
<gene>
    <name evidence="2" type="ORF">FEF09_30250</name>
</gene>
<proteinExistence type="predicted"/>
<dbReference type="Proteomes" id="UP000318815">
    <property type="component" value="Unassembled WGS sequence"/>
</dbReference>
<keyword evidence="3" id="KW-1185">Reference proteome</keyword>
<dbReference type="EMBL" id="VOHS01000093">
    <property type="protein sequence ID" value="TWV88971.1"/>
    <property type="molecule type" value="Genomic_DNA"/>
</dbReference>